<dbReference type="GO" id="GO:0004252">
    <property type="term" value="F:serine-type endopeptidase activity"/>
    <property type="evidence" value="ECO:0007669"/>
    <property type="project" value="InterPro"/>
</dbReference>
<evidence type="ECO:0000313" key="3">
    <source>
        <dbReference type="EMBL" id="RMS47406.1"/>
    </source>
</evidence>
<evidence type="ECO:0000259" key="2">
    <source>
        <dbReference type="Pfam" id="PF02897"/>
    </source>
</evidence>
<dbReference type="Proteomes" id="UP000270834">
    <property type="component" value="Unassembled WGS sequence"/>
</dbReference>
<dbReference type="AlphaFoldDB" id="A0A3M5DBY8"/>
<gene>
    <name evidence="3" type="ORF">ALP65_04230</name>
</gene>
<dbReference type="Pfam" id="PF02897">
    <property type="entry name" value="Peptidase_S9_N"/>
    <property type="match status" value="1"/>
</dbReference>
<sequence>MPTRLPTDGGRRAASFIQISRPRAWPDRRGFPMPHPQPPIARRDAGSDPYAWLEERDAPEVLDYLKAENAYLDSELADQAGLRETLFEEIRGRIRETDL</sequence>
<reference evidence="3 4" key="1">
    <citation type="submission" date="2018-08" db="EMBL/GenBank/DDBJ databases">
        <title>Recombination of ecologically and evolutionarily significant loci maintains genetic cohesion in the Pseudomonas syringae species complex.</title>
        <authorList>
            <person name="Dillon M."/>
            <person name="Thakur S."/>
            <person name="Almeida R.N.D."/>
            <person name="Weir B.S."/>
            <person name="Guttman D.S."/>
        </authorList>
    </citation>
    <scope>NUCLEOTIDE SEQUENCE [LARGE SCALE GENOMIC DNA]</scope>
    <source>
        <strain evidence="3 4">ICMP 7846</strain>
    </source>
</reference>
<feature type="domain" description="Peptidase S9A N-terminal" evidence="2">
    <location>
        <begin position="44"/>
        <end position="98"/>
    </location>
</feature>
<evidence type="ECO:0000313" key="4">
    <source>
        <dbReference type="Proteomes" id="UP000270834"/>
    </source>
</evidence>
<dbReference type="InterPro" id="IPR029058">
    <property type="entry name" value="AB_hydrolase_fold"/>
</dbReference>
<dbReference type="EMBL" id="RBSQ01001143">
    <property type="protein sequence ID" value="RMS47406.1"/>
    <property type="molecule type" value="Genomic_DNA"/>
</dbReference>
<dbReference type="Gene3D" id="3.40.50.1820">
    <property type="entry name" value="alpha/beta hydrolase"/>
    <property type="match status" value="1"/>
</dbReference>
<dbReference type="InterPro" id="IPR023302">
    <property type="entry name" value="Pept_S9A_N"/>
</dbReference>
<dbReference type="SUPFAM" id="SSF50993">
    <property type="entry name" value="Peptidase/esterase 'gauge' domain"/>
    <property type="match status" value="1"/>
</dbReference>
<accession>A0A3M5DBY8</accession>
<feature type="region of interest" description="Disordered" evidence="1">
    <location>
        <begin position="25"/>
        <end position="48"/>
    </location>
</feature>
<evidence type="ECO:0000256" key="1">
    <source>
        <dbReference type="SAM" id="MobiDB-lite"/>
    </source>
</evidence>
<feature type="non-terminal residue" evidence="3">
    <location>
        <position position="99"/>
    </location>
</feature>
<proteinExistence type="predicted"/>
<organism evidence="3 4">
    <name type="scientific">Pseudomonas aeruginosa</name>
    <dbReference type="NCBI Taxonomy" id="287"/>
    <lineage>
        <taxon>Bacteria</taxon>
        <taxon>Pseudomonadati</taxon>
        <taxon>Pseudomonadota</taxon>
        <taxon>Gammaproteobacteria</taxon>
        <taxon>Pseudomonadales</taxon>
        <taxon>Pseudomonadaceae</taxon>
        <taxon>Pseudomonas</taxon>
    </lineage>
</organism>
<comment type="caution">
    <text evidence="3">The sequence shown here is derived from an EMBL/GenBank/DDBJ whole genome shotgun (WGS) entry which is preliminary data.</text>
</comment>
<protein>
    <recommendedName>
        <fullName evidence="2">Peptidase S9A N-terminal domain-containing protein</fullName>
    </recommendedName>
</protein>
<name>A0A3M5DBY8_PSEAI</name>